<proteinExistence type="predicted"/>
<keyword evidence="1" id="KW-0812">Transmembrane</keyword>
<dbReference type="InterPro" id="IPR029787">
    <property type="entry name" value="Nucleotide_cyclase"/>
</dbReference>
<dbReference type="GO" id="GO:0052621">
    <property type="term" value="F:diguanylate cyclase activity"/>
    <property type="evidence" value="ECO:0007669"/>
    <property type="project" value="TreeGrafter"/>
</dbReference>
<evidence type="ECO:0000256" key="1">
    <source>
        <dbReference type="SAM" id="Phobius"/>
    </source>
</evidence>
<feature type="domain" description="GGDEF" evidence="2">
    <location>
        <begin position="237"/>
        <end position="369"/>
    </location>
</feature>
<feature type="transmembrane region" description="Helical" evidence="1">
    <location>
        <begin position="74"/>
        <end position="92"/>
    </location>
</feature>
<reference evidence="3 4" key="1">
    <citation type="submission" date="2020-08" db="EMBL/GenBank/DDBJ databases">
        <title>The Agave Microbiome: Exploring the role of microbial communities in plant adaptations to desert environments.</title>
        <authorList>
            <person name="Partida-Martinez L.P."/>
        </authorList>
    </citation>
    <scope>NUCLEOTIDE SEQUENCE [LARGE SCALE GENOMIC DNA]</scope>
    <source>
        <strain evidence="3 4">AT2.18</strain>
    </source>
</reference>
<dbReference type="PANTHER" id="PTHR45138">
    <property type="entry name" value="REGULATORY COMPONENTS OF SENSORY TRANSDUCTION SYSTEM"/>
    <property type="match status" value="1"/>
</dbReference>
<dbReference type="CDD" id="cd01949">
    <property type="entry name" value="GGDEF"/>
    <property type="match status" value="1"/>
</dbReference>
<dbReference type="Proteomes" id="UP000550501">
    <property type="component" value="Unassembled WGS sequence"/>
</dbReference>
<dbReference type="NCBIfam" id="TIGR00254">
    <property type="entry name" value="GGDEF"/>
    <property type="match status" value="1"/>
</dbReference>
<keyword evidence="1" id="KW-0472">Membrane</keyword>
<dbReference type="PROSITE" id="PS50887">
    <property type="entry name" value="GGDEF"/>
    <property type="match status" value="1"/>
</dbReference>
<organism evidence="3 4">
    <name type="scientific">Mycolicibacterium iranicum</name>
    <name type="common">Mycobacterium iranicum</name>
    <dbReference type="NCBI Taxonomy" id="912594"/>
    <lineage>
        <taxon>Bacteria</taxon>
        <taxon>Bacillati</taxon>
        <taxon>Actinomycetota</taxon>
        <taxon>Actinomycetes</taxon>
        <taxon>Mycobacteriales</taxon>
        <taxon>Mycobacteriaceae</taxon>
        <taxon>Mycolicibacterium</taxon>
    </lineage>
</organism>
<gene>
    <name evidence="3" type="ORF">FHR72_004281</name>
</gene>
<dbReference type="PANTHER" id="PTHR45138:SF9">
    <property type="entry name" value="DIGUANYLATE CYCLASE DGCM-RELATED"/>
    <property type="match status" value="1"/>
</dbReference>
<dbReference type="AlphaFoldDB" id="A0A839QAZ0"/>
<dbReference type="SMART" id="SM00267">
    <property type="entry name" value="GGDEF"/>
    <property type="match status" value="1"/>
</dbReference>
<dbReference type="InterPro" id="IPR000160">
    <property type="entry name" value="GGDEF_dom"/>
</dbReference>
<dbReference type="InterPro" id="IPR050469">
    <property type="entry name" value="Diguanylate_Cyclase"/>
</dbReference>
<protein>
    <submittedName>
        <fullName evidence="3">Diguanylate cyclase (GGDEF)-like protein</fullName>
    </submittedName>
</protein>
<sequence>MDRGTLVRRGGLVAALARWWRDPGRYDWLVQLVEANGYGRITRLGVALACLAIGAWPLLMVFSPDYVSGTVSRVITVGSGVLALVFGVWWLIRWPTHQQSKFIVLTLNTSIALNCAAYTVEGKYAAGSLAFALTAGYVACVHTLPQLIAILTLASSIILYGTVTVGMAADPAGGLADGLLRLASVTVLPMTIRTLVDLLGEAAVVSDIDPLTGLANRRGLVRAVRQLVGAAPGEDVTRVCATMIDIDDFKTINDTRGHAAGDQVLVDLAEMLSEVSSERSVIARIGGEEFAIVDLCDTDGAVHVAERLRAALDAAHAEFTASFGVATVALPSRVAIDTIGLTERLLDVADHAMYLAKRAGGDRIEVADSRQR</sequence>
<feature type="transmembrane region" description="Helical" evidence="1">
    <location>
        <begin position="44"/>
        <end position="62"/>
    </location>
</feature>
<keyword evidence="4" id="KW-1185">Reference proteome</keyword>
<dbReference type="InterPro" id="IPR043128">
    <property type="entry name" value="Rev_trsase/Diguanyl_cyclase"/>
</dbReference>
<evidence type="ECO:0000313" key="3">
    <source>
        <dbReference type="EMBL" id="MBB2992777.1"/>
    </source>
</evidence>
<evidence type="ECO:0000259" key="2">
    <source>
        <dbReference type="PROSITE" id="PS50887"/>
    </source>
</evidence>
<dbReference type="SUPFAM" id="SSF55073">
    <property type="entry name" value="Nucleotide cyclase"/>
    <property type="match status" value="1"/>
</dbReference>
<dbReference type="Gene3D" id="3.30.70.270">
    <property type="match status" value="1"/>
</dbReference>
<name>A0A839QAZ0_MYCIR</name>
<dbReference type="EMBL" id="JACHVU010000011">
    <property type="protein sequence ID" value="MBB2992777.1"/>
    <property type="molecule type" value="Genomic_DNA"/>
</dbReference>
<keyword evidence="1" id="KW-1133">Transmembrane helix</keyword>
<dbReference type="RefSeq" id="WP_183471815.1">
    <property type="nucleotide sequence ID" value="NZ_JACHVU010000011.1"/>
</dbReference>
<evidence type="ECO:0000313" key="4">
    <source>
        <dbReference type="Proteomes" id="UP000550501"/>
    </source>
</evidence>
<dbReference type="Pfam" id="PF00990">
    <property type="entry name" value="GGDEF"/>
    <property type="match status" value="1"/>
</dbReference>
<comment type="caution">
    <text evidence="3">The sequence shown here is derived from an EMBL/GenBank/DDBJ whole genome shotgun (WGS) entry which is preliminary data.</text>
</comment>
<accession>A0A839QAZ0</accession>